<evidence type="ECO:0000256" key="2">
    <source>
        <dbReference type="ARBA" id="ARBA00022840"/>
    </source>
</evidence>
<accession>A0A6A4LN56</accession>
<dbReference type="GO" id="GO:0005739">
    <property type="term" value="C:mitochondrion"/>
    <property type="evidence" value="ECO:0007669"/>
    <property type="project" value="TreeGrafter"/>
</dbReference>
<evidence type="ECO:0000256" key="3">
    <source>
        <dbReference type="SAM" id="Phobius"/>
    </source>
</evidence>
<dbReference type="Pfam" id="PF10609">
    <property type="entry name" value="ParA"/>
    <property type="match status" value="1"/>
</dbReference>
<protein>
    <submittedName>
        <fullName evidence="4">Uncharacterized protein</fullName>
    </submittedName>
</protein>
<sequence length="212" mass="23832">MEVRFKYILLKPLVNEIILASWFYILYDLRIQYLYEVVSETLLDVVFFVVVKILGTITALVNLTILSPYRCFDCFNSSRYCLNGARRGVNMFSKVHVPILGVLENMSSFKCPHCGEPWHIFGKGGARKAADEMGLPFLGEAYTTGGGDQKLFDEGVPVVLANPDSTVSKHIAMWLKKLHFPTFHMEGGPPSHGTAFIYIQKLAINLREPGIL</sequence>
<dbReference type="InterPro" id="IPR044304">
    <property type="entry name" value="NUBPL-like"/>
</dbReference>
<comment type="caution">
    <text evidence="4">The sequence shown here is derived from an EMBL/GenBank/DDBJ whole genome shotgun (WGS) entry which is preliminary data.</text>
</comment>
<feature type="transmembrane region" description="Helical" evidence="3">
    <location>
        <begin position="7"/>
        <end position="25"/>
    </location>
</feature>
<dbReference type="PANTHER" id="PTHR42961:SF2">
    <property type="entry name" value="IRON-SULFUR PROTEIN NUBPL"/>
    <property type="match status" value="1"/>
</dbReference>
<evidence type="ECO:0000256" key="1">
    <source>
        <dbReference type="ARBA" id="ARBA00022741"/>
    </source>
</evidence>
<dbReference type="InterPro" id="IPR027417">
    <property type="entry name" value="P-loop_NTPase"/>
</dbReference>
<dbReference type="OrthoDB" id="1741334at2759"/>
<dbReference type="GO" id="GO:0016226">
    <property type="term" value="P:iron-sulfur cluster assembly"/>
    <property type="evidence" value="ECO:0007669"/>
    <property type="project" value="InterPro"/>
</dbReference>
<keyword evidence="2" id="KW-0067">ATP-binding</keyword>
<keyword evidence="5" id="KW-1185">Reference proteome</keyword>
<reference evidence="4 5" key="1">
    <citation type="journal article" date="2019" name="Genome Biol. Evol.">
        <title>The Rhododendron genome and chromosomal organization provide insight into shared whole-genome duplications across the heath family (Ericaceae).</title>
        <authorList>
            <person name="Soza V.L."/>
            <person name="Lindsley D."/>
            <person name="Waalkes A."/>
            <person name="Ramage E."/>
            <person name="Patwardhan R.P."/>
            <person name="Burton J.N."/>
            <person name="Adey A."/>
            <person name="Kumar A."/>
            <person name="Qiu R."/>
            <person name="Shendure J."/>
            <person name="Hall B."/>
        </authorList>
    </citation>
    <scope>NUCLEOTIDE SEQUENCE [LARGE SCALE GENOMIC DNA]</scope>
    <source>
        <strain evidence="4">RSF 1966-606</strain>
    </source>
</reference>
<dbReference type="InterPro" id="IPR033756">
    <property type="entry name" value="YlxH/NBP35"/>
</dbReference>
<proteinExistence type="predicted"/>
<dbReference type="SUPFAM" id="SSF52540">
    <property type="entry name" value="P-loop containing nucleoside triphosphate hydrolases"/>
    <property type="match status" value="1"/>
</dbReference>
<feature type="non-terminal residue" evidence="4">
    <location>
        <position position="1"/>
    </location>
</feature>
<name>A0A6A4LN56_9ERIC</name>
<evidence type="ECO:0000313" key="4">
    <source>
        <dbReference type="EMBL" id="KAE9460683.1"/>
    </source>
</evidence>
<dbReference type="Proteomes" id="UP000428333">
    <property type="component" value="Linkage Group LG04"/>
</dbReference>
<gene>
    <name evidence="4" type="ORF">C3L33_07429</name>
</gene>
<dbReference type="Gene3D" id="3.40.50.300">
    <property type="entry name" value="P-loop containing nucleotide triphosphate hydrolases"/>
    <property type="match status" value="1"/>
</dbReference>
<evidence type="ECO:0000313" key="5">
    <source>
        <dbReference type="Proteomes" id="UP000428333"/>
    </source>
</evidence>
<organism evidence="4 5">
    <name type="scientific">Rhododendron williamsianum</name>
    <dbReference type="NCBI Taxonomy" id="262921"/>
    <lineage>
        <taxon>Eukaryota</taxon>
        <taxon>Viridiplantae</taxon>
        <taxon>Streptophyta</taxon>
        <taxon>Embryophyta</taxon>
        <taxon>Tracheophyta</taxon>
        <taxon>Spermatophyta</taxon>
        <taxon>Magnoliopsida</taxon>
        <taxon>eudicotyledons</taxon>
        <taxon>Gunneridae</taxon>
        <taxon>Pentapetalae</taxon>
        <taxon>asterids</taxon>
        <taxon>Ericales</taxon>
        <taxon>Ericaceae</taxon>
        <taxon>Ericoideae</taxon>
        <taxon>Rhodoreae</taxon>
        <taxon>Rhododendron</taxon>
    </lineage>
</organism>
<dbReference type="GO" id="GO:0005524">
    <property type="term" value="F:ATP binding"/>
    <property type="evidence" value="ECO:0007669"/>
    <property type="project" value="UniProtKB-KW"/>
</dbReference>
<keyword evidence="1" id="KW-0547">Nucleotide-binding</keyword>
<dbReference type="GO" id="GO:0051539">
    <property type="term" value="F:4 iron, 4 sulfur cluster binding"/>
    <property type="evidence" value="ECO:0007669"/>
    <property type="project" value="TreeGrafter"/>
</dbReference>
<feature type="transmembrane region" description="Helical" evidence="3">
    <location>
        <begin position="45"/>
        <end position="69"/>
    </location>
</feature>
<dbReference type="EMBL" id="QEFC01001001">
    <property type="protein sequence ID" value="KAE9460683.1"/>
    <property type="molecule type" value="Genomic_DNA"/>
</dbReference>
<dbReference type="PANTHER" id="PTHR42961">
    <property type="entry name" value="IRON-SULFUR PROTEIN NUBPL"/>
    <property type="match status" value="1"/>
</dbReference>
<keyword evidence="3" id="KW-1133">Transmembrane helix</keyword>
<dbReference type="GO" id="GO:0032981">
    <property type="term" value="P:mitochondrial respiratory chain complex I assembly"/>
    <property type="evidence" value="ECO:0007669"/>
    <property type="project" value="TreeGrafter"/>
</dbReference>
<keyword evidence="3" id="KW-0812">Transmembrane</keyword>
<keyword evidence="3" id="KW-0472">Membrane</keyword>
<dbReference type="AlphaFoldDB" id="A0A6A4LN56"/>